<feature type="region of interest" description="Disordered" evidence="1">
    <location>
        <begin position="130"/>
        <end position="193"/>
    </location>
</feature>
<gene>
    <name evidence="2" type="ORF">PC117_g24373</name>
</gene>
<dbReference type="Proteomes" id="UP000736787">
    <property type="component" value="Unassembled WGS sequence"/>
</dbReference>
<organism evidence="2 3">
    <name type="scientific">Phytophthora cactorum</name>
    <dbReference type="NCBI Taxonomy" id="29920"/>
    <lineage>
        <taxon>Eukaryota</taxon>
        <taxon>Sar</taxon>
        <taxon>Stramenopiles</taxon>
        <taxon>Oomycota</taxon>
        <taxon>Peronosporomycetes</taxon>
        <taxon>Peronosporales</taxon>
        <taxon>Peronosporaceae</taxon>
        <taxon>Phytophthora</taxon>
    </lineage>
</organism>
<sequence length="229" mass="25090">MHFFSTRLIVHSPVNNITEGEVSPGGLRQVSCGPLPSDKALSSSSKYIDAKALAEKIVDRIALQSTPTYRVALQWLQDFYEARNAGTVMSFAEEESSQVLGPSDGEQPSTKVEEQVGTDDQVDNALEADDHQGDIHADNQVNQEDLNGGKDAEAEKKSTERAEKDDEPNETKNAPKTQKNQSDSEKKSGVVTWKFADRPLVNGMTKAQRKRAKAKAKENHLLARALAAK</sequence>
<accession>A0A8T1AZ84</accession>
<proteinExistence type="predicted"/>
<evidence type="ECO:0000313" key="3">
    <source>
        <dbReference type="Proteomes" id="UP000736787"/>
    </source>
</evidence>
<dbReference type="VEuPathDB" id="FungiDB:PC110_g16999"/>
<evidence type="ECO:0000313" key="2">
    <source>
        <dbReference type="EMBL" id="KAG2890831.1"/>
    </source>
</evidence>
<dbReference type="AlphaFoldDB" id="A0A8T1AZ84"/>
<name>A0A8T1AZ84_9STRA</name>
<feature type="compositionally biased region" description="Basic and acidic residues" evidence="1">
    <location>
        <begin position="147"/>
        <end position="164"/>
    </location>
</feature>
<feature type="region of interest" description="Disordered" evidence="1">
    <location>
        <begin position="93"/>
        <end position="117"/>
    </location>
</feature>
<reference evidence="2" key="1">
    <citation type="submission" date="2018-10" db="EMBL/GenBank/DDBJ databases">
        <title>Effector identification in a new, highly contiguous assembly of the strawberry crown rot pathogen Phytophthora cactorum.</title>
        <authorList>
            <person name="Armitage A.D."/>
            <person name="Nellist C.F."/>
            <person name="Bates H."/>
            <person name="Vickerstaff R.J."/>
            <person name="Harrison R.J."/>
        </authorList>
    </citation>
    <scope>NUCLEOTIDE SEQUENCE</scope>
    <source>
        <strain evidence="2">4040</strain>
    </source>
</reference>
<dbReference type="EMBL" id="RCMK01001627">
    <property type="protein sequence ID" value="KAG2890831.1"/>
    <property type="molecule type" value="Genomic_DNA"/>
</dbReference>
<protein>
    <submittedName>
        <fullName evidence="2">Uncharacterized protein</fullName>
    </submittedName>
</protein>
<feature type="compositionally biased region" description="Polar residues" evidence="1">
    <location>
        <begin position="171"/>
        <end position="181"/>
    </location>
</feature>
<comment type="caution">
    <text evidence="2">The sequence shown here is derived from an EMBL/GenBank/DDBJ whole genome shotgun (WGS) entry which is preliminary data.</text>
</comment>
<evidence type="ECO:0000256" key="1">
    <source>
        <dbReference type="SAM" id="MobiDB-lite"/>
    </source>
</evidence>